<evidence type="ECO:0000256" key="1">
    <source>
        <dbReference type="SAM" id="SignalP"/>
    </source>
</evidence>
<feature type="chain" id="PRO_5021698422" description="DUF5666 domain-containing protein" evidence="1">
    <location>
        <begin position="27"/>
        <end position="122"/>
    </location>
</feature>
<dbReference type="EMBL" id="VBOY01000070">
    <property type="protein sequence ID" value="TMQ65467.1"/>
    <property type="molecule type" value="Genomic_DNA"/>
</dbReference>
<comment type="caution">
    <text evidence="2">The sequence shown here is derived from an EMBL/GenBank/DDBJ whole genome shotgun (WGS) entry which is preliminary data.</text>
</comment>
<reference evidence="2 3" key="1">
    <citation type="journal article" date="2019" name="Nat. Microbiol.">
        <title>Mediterranean grassland soil C-N compound turnover is dependent on rainfall and depth, and is mediated by genomically divergent microorganisms.</title>
        <authorList>
            <person name="Diamond S."/>
            <person name="Andeer P.F."/>
            <person name="Li Z."/>
            <person name="Crits-Christoph A."/>
            <person name="Burstein D."/>
            <person name="Anantharaman K."/>
            <person name="Lane K.R."/>
            <person name="Thomas B.C."/>
            <person name="Pan C."/>
            <person name="Northen T.R."/>
            <person name="Banfield J.F."/>
        </authorList>
    </citation>
    <scope>NUCLEOTIDE SEQUENCE [LARGE SCALE GENOMIC DNA]</scope>
    <source>
        <strain evidence="2">WS_8</strain>
    </source>
</reference>
<dbReference type="AlphaFoldDB" id="A0A538TPA3"/>
<feature type="signal peptide" evidence="1">
    <location>
        <begin position="1"/>
        <end position="26"/>
    </location>
</feature>
<accession>A0A538TPA3</accession>
<sequence length="122" mass="12832">MRAARTIAAIAFLISLEAPCGGMALAAPSEAHEESGRTQRFTGTVRSVGTKTVDLLTGVGHALRVRHIELPPGLRVNVRGVAAMAPVLTPGCIVRVEVRRTRAGMVASSIELLQAPTKEGRP</sequence>
<organism evidence="2 3">
    <name type="scientific">Eiseniibacteriota bacterium</name>
    <dbReference type="NCBI Taxonomy" id="2212470"/>
    <lineage>
        <taxon>Bacteria</taxon>
        <taxon>Candidatus Eiseniibacteriota</taxon>
    </lineage>
</organism>
<evidence type="ECO:0008006" key="4">
    <source>
        <dbReference type="Google" id="ProtNLM"/>
    </source>
</evidence>
<gene>
    <name evidence="2" type="ORF">E6K78_07515</name>
</gene>
<proteinExistence type="predicted"/>
<protein>
    <recommendedName>
        <fullName evidence="4">DUF5666 domain-containing protein</fullName>
    </recommendedName>
</protein>
<evidence type="ECO:0000313" key="2">
    <source>
        <dbReference type="EMBL" id="TMQ65467.1"/>
    </source>
</evidence>
<dbReference type="Proteomes" id="UP000316609">
    <property type="component" value="Unassembled WGS sequence"/>
</dbReference>
<evidence type="ECO:0000313" key="3">
    <source>
        <dbReference type="Proteomes" id="UP000316609"/>
    </source>
</evidence>
<name>A0A538TPA3_UNCEI</name>
<keyword evidence="1" id="KW-0732">Signal</keyword>